<dbReference type="PANTHER" id="PTHR24221">
    <property type="entry name" value="ATP-BINDING CASSETTE SUB-FAMILY B"/>
    <property type="match status" value="1"/>
</dbReference>
<evidence type="ECO:0000259" key="11">
    <source>
        <dbReference type="PROSITE" id="PS50929"/>
    </source>
</evidence>
<evidence type="ECO:0000256" key="9">
    <source>
        <dbReference type="SAM" id="Phobius"/>
    </source>
</evidence>
<dbReference type="GO" id="GO:0005524">
    <property type="term" value="F:ATP binding"/>
    <property type="evidence" value="ECO:0007669"/>
    <property type="project" value="UniProtKB-KW"/>
</dbReference>
<dbReference type="SUPFAM" id="SSF52540">
    <property type="entry name" value="P-loop containing nucleoside triphosphate hydrolases"/>
    <property type="match status" value="1"/>
</dbReference>
<dbReference type="GO" id="GO:0016887">
    <property type="term" value="F:ATP hydrolysis activity"/>
    <property type="evidence" value="ECO:0007669"/>
    <property type="project" value="InterPro"/>
</dbReference>
<gene>
    <name evidence="12" type="ORF">ASZ90_019996</name>
</gene>
<dbReference type="GO" id="GO:0005886">
    <property type="term" value="C:plasma membrane"/>
    <property type="evidence" value="ECO:0007669"/>
    <property type="project" value="UniProtKB-SubCell"/>
</dbReference>
<evidence type="ECO:0000256" key="8">
    <source>
        <dbReference type="ARBA" id="ARBA00023136"/>
    </source>
</evidence>
<dbReference type="Pfam" id="PF00664">
    <property type="entry name" value="ABC_membrane"/>
    <property type="match status" value="1"/>
</dbReference>
<keyword evidence="4 9" id="KW-0812">Transmembrane</keyword>
<dbReference type="Gene3D" id="1.20.1560.10">
    <property type="entry name" value="ABC transporter type 1, transmembrane domain"/>
    <property type="match status" value="1"/>
</dbReference>
<evidence type="ECO:0000256" key="3">
    <source>
        <dbReference type="ARBA" id="ARBA00022475"/>
    </source>
</evidence>
<evidence type="ECO:0000256" key="4">
    <source>
        <dbReference type="ARBA" id="ARBA00022692"/>
    </source>
</evidence>
<dbReference type="PROSITE" id="PS50893">
    <property type="entry name" value="ABC_TRANSPORTER_2"/>
    <property type="match status" value="1"/>
</dbReference>
<feature type="transmembrane region" description="Helical" evidence="9">
    <location>
        <begin position="484"/>
        <end position="504"/>
    </location>
</feature>
<dbReference type="SUPFAM" id="SSF90123">
    <property type="entry name" value="ABC transporter transmembrane region"/>
    <property type="match status" value="1"/>
</dbReference>
<comment type="caution">
    <text evidence="12">The sequence shown here is derived from an EMBL/GenBank/DDBJ whole genome shotgun (WGS) entry which is preliminary data.</text>
</comment>
<keyword evidence="2" id="KW-0813">Transport</keyword>
<keyword evidence="6" id="KW-0067">ATP-binding</keyword>
<evidence type="ECO:0000256" key="1">
    <source>
        <dbReference type="ARBA" id="ARBA00004651"/>
    </source>
</evidence>
<sequence length="893" mass="99663">MSFINSLKYAQIKAEGNKPLLLTDRKVWLVKTGKVDLFITRALEGNATGSRNYLFSIDQGDVFLGTDPFTVNIDEYAWLAVGHTGTELLEIEWTQFTTLTIEQERMEIADLLKGWTEKWTMNGVRPTYQIDWNDESAIEKLTEFNSAVFRQALEILLQAKKEEISRNRLKEANDQSHMSSGLRGLMNTLNLKEKPNPEAEEIIIHDLLFKACEAVGAAKKISIVPSYRLKRNDFESKDPLGDIARASQIRIRQVILKDTWWKEDNGSLLAYKEENGQPVALIPISPKKYALYDPADDSQVPVDSTIADKIKGRAYTFYRPLPAQVIKYKELLRYLADGIWKADAVAVLLMGILGGLLGMLTPVVTGIIFDKVIPDGERLLLTQIGFLLMAIAVTTFAFNLTRAFAMHRIEGQTEADLQAAVWDRLLSLPVPFFKDYTAGELAGRAMGISHIRSILSGAVANTMISGIFSVFYFILLFYYSWKLALISTLIVVAVMAISLLFGFLQIRYERQLVDLNNNLAGKIFGLLNAVSKIKTSGSERRAFNNWAKDFSQVRDVTFRKENLGNKMAVFNSTVNIIATGIIFFAMMKMQGINLGAGKFIAFNSAFSSFLGAMLQISGVILQLNVIKPLYERTRPILEAMPEFDKEKVEPGELEGNVEVSHVNFRYQQDGPLVLKDVVLEIKKGDYVGIVGPSGSGKSTLFRLLLGFEKPESGQIYYDQQDIENVDIRAIRRQLGVVLQSGQLMYGSIFDNIVAANPGLTMTDAWEAARMAGMDQDIKSMPMGMHTMISEAGSTLSGGQKQRLLIARAIISKPKIIYFDEATSALDNETQKIVSDSLASLGATRVVIAHRLSTIVNCNKIVVMDRGQVVERGSYQELFVQDGLFTQLVKRQLA</sequence>
<dbReference type="InterPro" id="IPR036640">
    <property type="entry name" value="ABC1_TM_sf"/>
</dbReference>
<evidence type="ECO:0000259" key="10">
    <source>
        <dbReference type="PROSITE" id="PS50893"/>
    </source>
</evidence>
<dbReference type="InterPro" id="IPR027417">
    <property type="entry name" value="P-loop_NTPase"/>
</dbReference>
<organism evidence="12">
    <name type="scientific">hydrocarbon metagenome</name>
    <dbReference type="NCBI Taxonomy" id="938273"/>
    <lineage>
        <taxon>unclassified sequences</taxon>
        <taxon>metagenomes</taxon>
        <taxon>ecological metagenomes</taxon>
    </lineage>
</organism>
<dbReference type="AlphaFoldDB" id="A0A0W8E1X2"/>
<dbReference type="InterPro" id="IPR003439">
    <property type="entry name" value="ABC_transporter-like_ATP-bd"/>
</dbReference>
<feature type="domain" description="ABC transporter" evidence="10">
    <location>
        <begin position="657"/>
        <end position="890"/>
    </location>
</feature>
<evidence type="ECO:0000256" key="6">
    <source>
        <dbReference type="ARBA" id="ARBA00022840"/>
    </source>
</evidence>
<dbReference type="EMBL" id="LNQE01001916">
    <property type="protein sequence ID" value="KUG02628.1"/>
    <property type="molecule type" value="Genomic_DNA"/>
</dbReference>
<dbReference type="FunFam" id="3.40.50.300:FF:000299">
    <property type="entry name" value="ABC transporter ATP-binding protein/permease"/>
    <property type="match status" value="1"/>
</dbReference>
<dbReference type="InterPro" id="IPR039421">
    <property type="entry name" value="Type_1_exporter"/>
</dbReference>
<feature type="transmembrane region" description="Helical" evidence="9">
    <location>
        <begin position="454"/>
        <end position="478"/>
    </location>
</feature>
<keyword evidence="3" id="KW-1003">Cell membrane</keyword>
<proteinExistence type="predicted"/>
<dbReference type="PANTHER" id="PTHR24221:SF654">
    <property type="entry name" value="ATP-BINDING CASSETTE SUB-FAMILY B MEMBER 6"/>
    <property type="match status" value="1"/>
</dbReference>
<accession>A0A0W8E1X2</accession>
<evidence type="ECO:0000256" key="7">
    <source>
        <dbReference type="ARBA" id="ARBA00022989"/>
    </source>
</evidence>
<dbReference type="SMART" id="SM00382">
    <property type="entry name" value="AAA"/>
    <property type="match status" value="1"/>
</dbReference>
<dbReference type="GO" id="GO:0034040">
    <property type="term" value="F:ATPase-coupled lipid transmembrane transporter activity"/>
    <property type="evidence" value="ECO:0007669"/>
    <property type="project" value="TreeGrafter"/>
</dbReference>
<feature type="transmembrane region" description="Helical" evidence="9">
    <location>
        <begin position="344"/>
        <end position="368"/>
    </location>
</feature>
<feature type="transmembrane region" description="Helical" evidence="9">
    <location>
        <begin position="568"/>
        <end position="587"/>
    </location>
</feature>
<name>A0A0W8E1X2_9ZZZZ</name>
<protein>
    <submittedName>
        <fullName evidence="12">Abc-type bacteriocin/lantibiotic exporter</fullName>
    </submittedName>
</protein>
<reference evidence="12" key="1">
    <citation type="journal article" date="2015" name="Proc. Natl. Acad. Sci. U.S.A.">
        <title>Networks of energetic and metabolic interactions define dynamics in microbial communities.</title>
        <authorList>
            <person name="Embree M."/>
            <person name="Liu J.K."/>
            <person name="Al-Bassam M.M."/>
            <person name="Zengler K."/>
        </authorList>
    </citation>
    <scope>NUCLEOTIDE SEQUENCE</scope>
</reference>
<keyword evidence="5" id="KW-0547">Nucleotide-binding</keyword>
<dbReference type="InterPro" id="IPR022515">
    <property type="entry name" value="NHPM_micro_ABC2"/>
</dbReference>
<comment type="subcellular location">
    <subcellularLocation>
        <location evidence="1">Cell membrane</location>
        <topology evidence="1">Multi-pass membrane protein</topology>
    </subcellularLocation>
</comment>
<evidence type="ECO:0000313" key="12">
    <source>
        <dbReference type="EMBL" id="KUG02628.1"/>
    </source>
</evidence>
<evidence type="ECO:0000256" key="2">
    <source>
        <dbReference type="ARBA" id="ARBA00022448"/>
    </source>
</evidence>
<dbReference type="Gene3D" id="3.40.50.300">
    <property type="entry name" value="P-loop containing nucleotide triphosphate hydrolases"/>
    <property type="match status" value="1"/>
</dbReference>
<dbReference type="PROSITE" id="PS50929">
    <property type="entry name" value="ABC_TM1F"/>
    <property type="match status" value="1"/>
</dbReference>
<feature type="transmembrane region" description="Helical" evidence="9">
    <location>
        <begin position="380"/>
        <end position="400"/>
    </location>
</feature>
<feature type="transmembrane region" description="Helical" evidence="9">
    <location>
        <begin position="599"/>
        <end position="626"/>
    </location>
</feature>
<evidence type="ECO:0000256" key="5">
    <source>
        <dbReference type="ARBA" id="ARBA00022741"/>
    </source>
</evidence>
<feature type="domain" description="ABC transmembrane type-1" evidence="11">
    <location>
        <begin position="345"/>
        <end position="623"/>
    </location>
</feature>
<dbReference type="GO" id="GO:0140359">
    <property type="term" value="F:ABC-type transporter activity"/>
    <property type="evidence" value="ECO:0007669"/>
    <property type="project" value="InterPro"/>
</dbReference>
<keyword evidence="7 9" id="KW-1133">Transmembrane helix</keyword>
<keyword evidence="8 9" id="KW-0472">Membrane</keyword>
<dbReference type="PROSITE" id="PS00211">
    <property type="entry name" value="ABC_TRANSPORTER_1"/>
    <property type="match status" value="1"/>
</dbReference>
<dbReference type="InterPro" id="IPR011527">
    <property type="entry name" value="ABC1_TM_dom"/>
</dbReference>
<dbReference type="InterPro" id="IPR017871">
    <property type="entry name" value="ABC_transporter-like_CS"/>
</dbReference>
<dbReference type="Pfam" id="PF00005">
    <property type="entry name" value="ABC_tran"/>
    <property type="match status" value="1"/>
</dbReference>
<dbReference type="InterPro" id="IPR003593">
    <property type="entry name" value="AAA+_ATPase"/>
</dbReference>
<dbReference type="NCBIfam" id="TIGR03797">
    <property type="entry name" value="NHLM_micro_ABC2"/>
    <property type="match status" value="1"/>
</dbReference>